<sequence>MTNEQSKQCKIEFYFTREKIEQLLKANPHAKGIIISQEIKVRRTAENGTLNVVEIKARADNGSQKGGSSIQAVSKAASDEVDGCPNPPGCGPETPDEP</sequence>
<feature type="region of interest" description="Disordered" evidence="1">
    <location>
        <begin position="60"/>
        <end position="98"/>
    </location>
</feature>
<organism evidence="2 3">
    <name type="scientific">Niabella digestorum</name>
    <dbReference type="NCBI Taxonomy" id="3117701"/>
    <lineage>
        <taxon>Bacteria</taxon>
        <taxon>Pseudomonadati</taxon>
        <taxon>Bacteroidota</taxon>
        <taxon>Chitinophagia</taxon>
        <taxon>Chitinophagales</taxon>
        <taxon>Chitinophagaceae</taxon>
        <taxon>Niabella</taxon>
    </lineage>
</organism>
<accession>A0ABU7RJX7</accession>
<feature type="compositionally biased region" description="Polar residues" evidence="1">
    <location>
        <begin position="61"/>
        <end position="72"/>
    </location>
</feature>
<keyword evidence="3" id="KW-1185">Reference proteome</keyword>
<evidence type="ECO:0000313" key="3">
    <source>
        <dbReference type="Proteomes" id="UP001357452"/>
    </source>
</evidence>
<comment type="caution">
    <text evidence="2">The sequence shown here is derived from an EMBL/GenBank/DDBJ whole genome shotgun (WGS) entry which is preliminary data.</text>
</comment>
<dbReference type="Proteomes" id="UP001357452">
    <property type="component" value="Unassembled WGS sequence"/>
</dbReference>
<proteinExistence type="predicted"/>
<evidence type="ECO:0000256" key="1">
    <source>
        <dbReference type="SAM" id="MobiDB-lite"/>
    </source>
</evidence>
<dbReference type="RefSeq" id="WP_330975725.1">
    <property type="nucleotide sequence ID" value="NZ_JAZGLY010000011.1"/>
</dbReference>
<gene>
    <name evidence="2" type="ORF">V2H41_13650</name>
</gene>
<reference evidence="2 3" key="1">
    <citation type="submission" date="2024-01" db="EMBL/GenBank/DDBJ databases">
        <title>Niabella digestum sp. nov., isolated from waste digestion system.</title>
        <authorList>
            <person name="Zhang L."/>
        </authorList>
    </citation>
    <scope>NUCLEOTIDE SEQUENCE [LARGE SCALE GENOMIC DNA]</scope>
    <source>
        <strain evidence="2 3">A18</strain>
    </source>
</reference>
<name>A0ABU7RJX7_9BACT</name>
<protein>
    <submittedName>
        <fullName evidence="2">Uncharacterized protein</fullName>
    </submittedName>
</protein>
<evidence type="ECO:0000313" key="2">
    <source>
        <dbReference type="EMBL" id="MEE6188320.1"/>
    </source>
</evidence>
<dbReference type="EMBL" id="JAZGLY010000011">
    <property type="protein sequence ID" value="MEE6188320.1"/>
    <property type="molecule type" value="Genomic_DNA"/>
</dbReference>